<evidence type="ECO:0000256" key="1">
    <source>
        <dbReference type="ARBA" id="ARBA00001936"/>
    </source>
</evidence>
<dbReference type="InterPro" id="IPR029052">
    <property type="entry name" value="Metallo-depent_PP-like"/>
</dbReference>
<proteinExistence type="predicted"/>
<dbReference type="SMART" id="SM00156">
    <property type="entry name" value="PP2Ac"/>
    <property type="match status" value="1"/>
</dbReference>
<accession>A0A0M0J7J8</accession>
<evidence type="ECO:0000256" key="2">
    <source>
        <dbReference type="ARBA" id="ARBA00022723"/>
    </source>
</evidence>
<dbReference type="GO" id="GO:0046872">
    <property type="term" value="F:metal ion binding"/>
    <property type="evidence" value="ECO:0007669"/>
    <property type="project" value="UniProtKB-KW"/>
</dbReference>
<reference evidence="7" key="1">
    <citation type="journal article" date="2015" name="PLoS Genet.">
        <title>Genome Sequence and Transcriptome Analyses of Chrysochromulina tobin: Metabolic Tools for Enhanced Algal Fitness in the Prominent Order Prymnesiales (Haptophyceae).</title>
        <authorList>
            <person name="Hovde B.T."/>
            <person name="Deodato C.R."/>
            <person name="Hunsperger H.M."/>
            <person name="Ryken S.A."/>
            <person name="Yost W."/>
            <person name="Jha R.K."/>
            <person name="Patterson J."/>
            <person name="Monnat R.J. Jr."/>
            <person name="Barlow S.B."/>
            <person name="Starkenburg S.R."/>
            <person name="Cattolico R.A."/>
        </authorList>
    </citation>
    <scope>NUCLEOTIDE SEQUENCE</scope>
    <source>
        <strain evidence="7">CCMP291</strain>
    </source>
</reference>
<evidence type="ECO:0000313" key="7">
    <source>
        <dbReference type="Proteomes" id="UP000037460"/>
    </source>
</evidence>
<protein>
    <submittedName>
        <fullName evidence="6">Pp1-like protein serine threonine phosphatase</fullName>
    </submittedName>
</protein>
<feature type="region of interest" description="Disordered" evidence="4">
    <location>
        <begin position="1"/>
        <end position="30"/>
    </location>
</feature>
<evidence type="ECO:0000256" key="4">
    <source>
        <dbReference type="SAM" id="MobiDB-lite"/>
    </source>
</evidence>
<dbReference type="PRINTS" id="PR00114">
    <property type="entry name" value="STPHPHTASE"/>
</dbReference>
<organism evidence="6 7">
    <name type="scientific">Chrysochromulina tobinii</name>
    <dbReference type="NCBI Taxonomy" id="1460289"/>
    <lineage>
        <taxon>Eukaryota</taxon>
        <taxon>Haptista</taxon>
        <taxon>Haptophyta</taxon>
        <taxon>Prymnesiophyceae</taxon>
        <taxon>Prymnesiales</taxon>
        <taxon>Chrysochromulinaceae</taxon>
        <taxon>Chrysochromulina</taxon>
    </lineage>
</organism>
<keyword evidence="3" id="KW-0464">Manganese</keyword>
<evidence type="ECO:0000259" key="5">
    <source>
        <dbReference type="SMART" id="SM00156"/>
    </source>
</evidence>
<dbReference type="PANTHER" id="PTHR45668:SF5">
    <property type="entry name" value="SERINE_THREONINE-PROTEIN PHOSPHATASE 5"/>
    <property type="match status" value="1"/>
</dbReference>
<dbReference type="InterPro" id="IPR006186">
    <property type="entry name" value="Ser/Thr-sp_prot-phosphatase"/>
</dbReference>
<dbReference type="GO" id="GO:0016787">
    <property type="term" value="F:hydrolase activity"/>
    <property type="evidence" value="ECO:0007669"/>
    <property type="project" value="InterPro"/>
</dbReference>
<dbReference type="InterPro" id="IPR051134">
    <property type="entry name" value="PPP_phosphatase"/>
</dbReference>
<name>A0A0M0J7J8_9EUKA</name>
<evidence type="ECO:0000256" key="3">
    <source>
        <dbReference type="ARBA" id="ARBA00023211"/>
    </source>
</evidence>
<evidence type="ECO:0000313" key="6">
    <source>
        <dbReference type="EMBL" id="KOO22556.1"/>
    </source>
</evidence>
<dbReference type="Gene3D" id="3.60.21.10">
    <property type="match status" value="1"/>
</dbReference>
<dbReference type="Proteomes" id="UP000037460">
    <property type="component" value="Unassembled WGS sequence"/>
</dbReference>
<dbReference type="OrthoDB" id="445564at2759"/>
<feature type="compositionally biased region" description="Basic and acidic residues" evidence="4">
    <location>
        <begin position="1"/>
        <end position="10"/>
    </location>
</feature>
<dbReference type="PANTHER" id="PTHR45668">
    <property type="entry name" value="SERINE/THREONINE-PROTEIN PHOSPHATASE 5-RELATED"/>
    <property type="match status" value="1"/>
</dbReference>
<gene>
    <name evidence="6" type="ORF">Ctob_000070</name>
</gene>
<dbReference type="AlphaFoldDB" id="A0A0M0J7J8"/>
<dbReference type="SUPFAM" id="SSF56300">
    <property type="entry name" value="Metallo-dependent phosphatases"/>
    <property type="match status" value="1"/>
</dbReference>
<sequence>MGCASSKEDGFVISIPPATAAQSRSAAPELKEHTENFESFNMIEQSDEKSLQAADKVLANMTARLSISSLEEEPDDDEWTIEDKIRYMRSLLEEMRTIEEEMEESPPMPSDAAVWNKWAALDSPTLPTTAAFDVMDTLLVPHCPPLPKRLVYRVILAEIEQLAKNGGGVVDVSPPKSDDERLIIVGDTHGQLQDALHILLTHGKPSATNRYIFNGDIADRGPNACEIFVLVLLFNVCCPGSVVVTRGNHEARDINERPASSGGGFRDEVLTKYDDDTFELFQLLFNHLPVAAVVGTQIMVIHGGLSRERADPLAALRRMKYKIDVPQRPGTAAETLLFDSLWSDPMEDDGIQSGGRGDDTIKWGPDVTDEFLEASGLQLVVRSHQVPPGRRGFGLHHGARVITVFSASNYAGVCMNRGGVLIVPATGAVSIEEHMAASLEDLRKATDEAIKSEMKLRALKMQSPTMKRLKTMERNMIKGWHSRAQANAERRQAKLKDELLKRVTMEVHEVERSLGGFVDTLLSTVRARVCQRRATLRAALTRRHTMLVHMGRASKGGGLLPLDMFREELAEALDLRIDWDALPERFQTSLAKVITEPSAGASVLSPELYPAVRFEAFIERFHVEMRDPSMAGKRESAPDTAPDTLLSLVHAQSLPLRKALSLVAQKEKTPPITDAEAGRWKKMAVHTSHAKTAVVSRGDFVAAVEALVGAMAENEGDSPREAHELIAHTQVLTLAEAAPKDELGRILFHQLLDSLVVHDVEAPTIQSI</sequence>
<dbReference type="EMBL" id="JWZX01003269">
    <property type="protein sequence ID" value="KOO22556.1"/>
    <property type="molecule type" value="Genomic_DNA"/>
</dbReference>
<feature type="domain" description="Serine/threonine specific protein phosphatases" evidence="5">
    <location>
        <begin position="146"/>
        <end position="454"/>
    </location>
</feature>
<comment type="caution">
    <text evidence="6">The sequence shown here is derived from an EMBL/GenBank/DDBJ whole genome shotgun (WGS) entry which is preliminary data.</text>
</comment>
<keyword evidence="7" id="KW-1185">Reference proteome</keyword>
<dbReference type="InterPro" id="IPR004843">
    <property type="entry name" value="Calcineurin-like_PHP"/>
</dbReference>
<dbReference type="Pfam" id="PF00149">
    <property type="entry name" value="Metallophos"/>
    <property type="match status" value="1"/>
</dbReference>
<comment type="cofactor">
    <cofactor evidence="1">
        <name>Mn(2+)</name>
        <dbReference type="ChEBI" id="CHEBI:29035"/>
    </cofactor>
</comment>
<keyword evidence="2" id="KW-0479">Metal-binding</keyword>